<dbReference type="PROSITE" id="PS00036">
    <property type="entry name" value="BZIP_BASIC"/>
    <property type="match status" value="1"/>
</dbReference>
<keyword evidence="4" id="KW-0804">Transcription</keyword>
<dbReference type="Pfam" id="PF07716">
    <property type="entry name" value="bZIP_2"/>
    <property type="match status" value="1"/>
</dbReference>
<keyword evidence="2" id="KW-0805">Transcription regulation</keyword>
<reference evidence="8" key="1">
    <citation type="submission" date="2020-05" db="EMBL/GenBank/DDBJ databases">
        <title>Phylogenomic resolution of chytrid fungi.</title>
        <authorList>
            <person name="Stajich J.E."/>
            <person name="Amses K."/>
            <person name="Simmons R."/>
            <person name="Seto K."/>
            <person name="Myers J."/>
            <person name="Bonds A."/>
            <person name="Quandt C.A."/>
            <person name="Barry K."/>
            <person name="Liu P."/>
            <person name="Grigoriev I."/>
            <person name="Longcore J.E."/>
            <person name="James T.Y."/>
        </authorList>
    </citation>
    <scope>NUCLEOTIDE SEQUENCE</scope>
    <source>
        <strain evidence="8">JEL0318</strain>
    </source>
</reference>
<sequence length="247" mass="27492">MNEPNYDYLQLLNLEMPSPPKEVDTADDLDLWLNTDFVFDPLDAPALANNARTEATHEQVSSPLMHSPLTPTQHGLTSPAAYPGSVFHPGADHTQVKGKVVEEELDKRRRNTAASARFRAKKKQREQLLEKTAKEMTEKAETLERRVKEYEMELKWLRQLVTDRDGKKRLRDIYEENGMKFVEGTYAAGSGPEAFPIIPAANVAAAAAVFANALALAQQQPQLQLPLALPLPDAKRPRLASAATLKL</sequence>
<gene>
    <name evidence="8" type="ORF">HK097_009967</name>
</gene>
<accession>A0AAD5SB18</accession>
<evidence type="ECO:0000313" key="8">
    <source>
        <dbReference type="EMBL" id="KAJ3049041.1"/>
    </source>
</evidence>
<evidence type="ECO:0000256" key="6">
    <source>
        <dbReference type="SAM" id="Coils"/>
    </source>
</evidence>
<dbReference type="AlphaFoldDB" id="A0AAD5SB18"/>
<name>A0AAD5SB18_9FUNG</name>
<dbReference type="GO" id="GO:0001228">
    <property type="term" value="F:DNA-binding transcription activator activity, RNA polymerase II-specific"/>
    <property type="evidence" value="ECO:0007669"/>
    <property type="project" value="TreeGrafter"/>
</dbReference>
<dbReference type="EMBL" id="JADGJD010000701">
    <property type="protein sequence ID" value="KAJ3049041.1"/>
    <property type="molecule type" value="Genomic_DNA"/>
</dbReference>
<evidence type="ECO:0000256" key="3">
    <source>
        <dbReference type="ARBA" id="ARBA00023125"/>
    </source>
</evidence>
<proteinExistence type="predicted"/>
<keyword evidence="6" id="KW-0175">Coiled coil</keyword>
<dbReference type="PANTHER" id="PTHR13044:SF14">
    <property type="entry name" value="CRYPTOCEPHAL, ISOFORM A"/>
    <property type="match status" value="1"/>
</dbReference>
<evidence type="ECO:0000313" key="9">
    <source>
        <dbReference type="Proteomes" id="UP001212841"/>
    </source>
</evidence>
<evidence type="ECO:0000256" key="2">
    <source>
        <dbReference type="ARBA" id="ARBA00023015"/>
    </source>
</evidence>
<dbReference type="PROSITE" id="PS50217">
    <property type="entry name" value="BZIP"/>
    <property type="match status" value="1"/>
</dbReference>
<dbReference type="SUPFAM" id="SSF57959">
    <property type="entry name" value="Leucine zipper domain"/>
    <property type="match status" value="1"/>
</dbReference>
<protein>
    <recommendedName>
        <fullName evidence="7">BZIP domain-containing protein</fullName>
    </recommendedName>
</protein>
<comment type="subcellular location">
    <subcellularLocation>
        <location evidence="1">Nucleus</location>
    </subcellularLocation>
</comment>
<keyword evidence="9" id="KW-1185">Reference proteome</keyword>
<organism evidence="8 9">
    <name type="scientific">Rhizophlyctis rosea</name>
    <dbReference type="NCBI Taxonomy" id="64517"/>
    <lineage>
        <taxon>Eukaryota</taxon>
        <taxon>Fungi</taxon>
        <taxon>Fungi incertae sedis</taxon>
        <taxon>Chytridiomycota</taxon>
        <taxon>Chytridiomycota incertae sedis</taxon>
        <taxon>Chytridiomycetes</taxon>
        <taxon>Rhizophlyctidales</taxon>
        <taxon>Rhizophlyctidaceae</taxon>
        <taxon>Rhizophlyctis</taxon>
    </lineage>
</organism>
<dbReference type="CDD" id="cd14705">
    <property type="entry name" value="bZIP_Zip1"/>
    <property type="match status" value="1"/>
</dbReference>
<evidence type="ECO:0000256" key="4">
    <source>
        <dbReference type="ARBA" id="ARBA00023163"/>
    </source>
</evidence>
<dbReference type="PANTHER" id="PTHR13044">
    <property type="entry name" value="ACTIVATING TRANSCRIPTION FACTOR ATF 4/5"/>
    <property type="match status" value="1"/>
</dbReference>
<evidence type="ECO:0000256" key="1">
    <source>
        <dbReference type="ARBA" id="ARBA00004123"/>
    </source>
</evidence>
<dbReference type="Proteomes" id="UP001212841">
    <property type="component" value="Unassembled WGS sequence"/>
</dbReference>
<dbReference type="GO" id="GO:0000977">
    <property type="term" value="F:RNA polymerase II transcription regulatory region sequence-specific DNA binding"/>
    <property type="evidence" value="ECO:0007669"/>
    <property type="project" value="TreeGrafter"/>
</dbReference>
<dbReference type="InterPro" id="IPR004827">
    <property type="entry name" value="bZIP"/>
</dbReference>
<feature type="domain" description="BZIP" evidence="7">
    <location>
        <begin position="101"/>
        <end position="164"/>
    </location>
</feature>
<comment type="caution">
    <text evidence="8">The sequence shown here is derived from an EMBL/GenBank/DDBJ whole genome shotgun (WGS) entry which is preliminary data.</text>
</comment>
<feature type="coiled-coil region" evidence="6">
    <location>
        <begin position="119"/>
        <end position="160"/>
    </location>
</feature>
<dbReference type="InterPro" id="IPR046347">
    <property type="entry name" value="bZIP_sf"/>
</dbReference>
<evidence type="ECO:0000256" key="5">
    <source>
        <dbReference type="ARBA" id="ARBA00023242"/>
    </source>
</evidence>
<evidence type="ECO:0000259" key="7">
    <source>
        <dbReference type="PROSITE" id="PS50217"/>
    </source>
</evidence>
<dbReference type="GO" id="GO:0005634">
    <property type="term" value="C:nucleus"/>
    <property type="evidence" value="ECO:0007669"/>
    <property type="project" value="UniProtKB-SubCell"/>
</dbReference>
<dbReference type="Gene3D" id="1.20.5.170">
    <property type="match status" value="1"/>
</dbReference>
<keyword evidence="5" id="KW-0539">Nucleus</keyword>
<keyword evidence="3" id="KW-0238">DNA-binding</keyword>